<evidence type="ECO:0000256" key="1">
    <source>
        <dbReference type="ARBA" id="ARBA00022801"/>
    </source>
</evidence>
<dbReference type="AlphaFoldDB" id="A0AAE0FNK3"/>
<dbReference type="InterPro" id="IPR032259">
    <property type="entry name" value="HIBYL-CoA-H"/>
</dbReference>
<dbReference type="PANTHER" id="PTHR43176:SF5">
    <property type="entry name" value="3-HYDROXYISOBUTYRYL-COA HYDROLASE-LIKE PROTEIN 4, MITOCHONDRIAL"/>
    <property type="match status" value="1"/>
</dbReference>
<keyword evidence="5" id="KW-1185">Reference proteome</keyword>
<keyword evidence="1 2" id="KW-0378">Hydrolase</keyword>
<evidence type="ECO:0000313" key="4">
    <source>
        <dbReference type="EMBL" id="KAK3263034.1"/>
    </source>
</evidence>
<gene>
    <name evidence="4" type="ORF">CYMTET_28141</name>
</gene>
<dbReference type="SUPFAM" id="SSF52096">
    <property type="entry name" value="ClpP/crotonase"/>
    <property type="match status" value="1"/>
</dbReference>
<dbReference type="Pfam" id="PF16113">
    <property type="entry name" value="ECH_2"/>
    <property type="match status" value="1"/>
</dbReference>
<dbReference type="InterPro" id="IPR045004">
    <property type="entry name" value="ECH_dom"/>
</dbReference>
<protein>
    <recommendedName>
        <fullName evidence="2">3-hydroxyisobutyryl-CoA hydrolase</fullName>
        <shortName evidence="2">HIB-CoA hydrolase</shortName>
        <shortName evidence="2">HIBYL-CoA-H</shortName>
        <ecNumber evidence="2">3.1.2.4</ecNumber>
    </recommendedName>
    <alternativeName>
        <fullName evidence="2">3-hydroxyisobutyryl-coenzyme A hydrolase</fullName>
    </alternativeName>
</protein>
<comment type="catalytic activity">
    <reaction evidence="2">
        <text>3-hydroxy-2-methylpropanoyl-CoA + H2O = 3-hydroxy-2-methylpropanoate + CoA + H(+)</text>
        <dbReference type="Rhea" id="RHEA:20888"/>
        <dbReference type="ChEBI" id="CHEBI:11805"/>
        <dbReference type="ChEBI" id="CHEBI:15377"/>
        <dbReference type="ChEBI" id="CHEBI:15378"/>
        <dbReference type="ChEBI" id="CHEBI:57287"/>
        <dbReference type="ChEBI" id="CHEBI:57340"/>
        <dbReference type="EC" id="3.1.2.4"/>
    </reaction>
</comment>
<dbReference type="GO" id="GO:0006574">
    <property type="term" value="P:L-valine catabolic process"/>
    <property type="evidence" value="ECO:0007669"/>
    <property type="project" value="UniProtKB-UniRule"/>
</dbReference>
<reference evidence="4 5" key="1">
    <citation type="journal article" date="2015" name="Genome Biol. Evol.">
        <title>Comparative Genomics of a Bacterivorous Green Alga Reveals Evolutionary Causalities and Consequences of Phago-Mixotrophic Mode of Nutrition.</title>
        <authorList>
            <person name="Burns J.A."/>
            <person name="Paasch A."/>
            <person name="Narechania A."/>
            <person name="Kim E."/>
        </authorList>
    </citation>
    <scope>NUCLEOTIDE SEQUENCE [LARGE SCALE GENOMIC DNA]</scope>
    <source>
        <strain evidence="4 5">PLY_AMNH</strain>
    </source>
</reference>
<dbReference type="EMBL" id="LGRX02015786">
    <property type="protein sequence ID" value="KAK3263034.1"/>
    <property type="molecule type" value="Genomic_DNA"/>
</dbReference>
<dbReference type="Proteomes" id="UP001190700">
    <property type="component" value="Unassembled WGS sequence"/>
</dbReference>
<comment type="similarity">
    <text evidence="2">Belongs to the enoyl-CoA hydratase/isomerase family.</text>
</comment>
<feature type="domain" description="Enoyl-CoA hydratase/isomerase" evidence="3">
    <location>
        <begin position="24"/>
        <end position="363"/>
    </location>
</feature>
<dbReference type="GO" id="GO:0003860">
    <property type="term" value="F:3-hydroxyisobutyryl-CoA hydrolase activity"/>
    <property type="evidence" value="ECO:0007669"/>
    <property type="project" value="UniProtKB-UniRule"/>
</dbReference>
<dbReference type="NCBIfam" id="NF004127">
    <property type="entry name" value="PRK05617.1"/>
    <property type="match status" value="1"/>
</dbReference>
<comment type="pathway">
    <text evidence="2">Amino-acid degradation; L-valine degradation.</text>
</comment>
<accession>A0AAE0FNK3</accession>
<comment type="caution">
    <text evidence="4">The sequence shown here is derived from an EMBL/GenBank/DDBJ whole genome shotgun (WGS) entry which is preliminary data.</text>
</comment>
<dbReference type="InterPro" id="IPR029045">
    <property type="entry name" value="ClpP/crotonase-like_dom_sf"/>
</dbReference>
<evidence type="ECO:0000259" key="3">
    <source>
        <dbReference type="Pfam" id="PF16113"/>
    </source>
</evidence>
<name>A0AAE0FNK3_9CHLO</name>
<dbReference type="Gene3D" id="3.90.226.10">
    <property type="entry name" value="2-enoyl-CoA Hydratase, Chain A, domain 1"/>
    <property type="match status" value="1"/>
</dbReference>
<dbReference type="EC" id="3.1.2.4" evidence="2"/>
<evidence type="ECO:0000256" key="2">
    <source>
        <dbReference type="RuleBase" id="RU369070"/>
    </source>
</evidence>
<proteinExistence type="inferred from homology"/>
<sequence>MSDKYVETLGSGFVKSKLESNGVAFITLDRPKALNACNKEMCAEIFELLQKYNSTASCKAIVLDSSSPRAFCSGGDVKAIASSLKDDPASTLGAEALATEYNLICAAAACDKPYISIMDGVTMGFGLGLSGHGKYRIVTEKTLVAMPENVIGLLPDVGFAHIANRIPGAIGIFMALSGGRISNPSDLLYTGIGSHYISIERLPELKKALSSDEISDVASLLSQYAAEPPGPAPLLQLQPYIDRCFSAKDSVAAVYDALEGEQAVQEFGWDPQQVVKGMEGGAPSTLSVTLEHYNRVGRATDSDPLSTIQGVLRAEHRICVHCCRDAPDFVEGVRAALVDKDKNPSWQPGQLSEVSAEFVEKYFQPLANDLEALFRPEP</sequence>
<dbReference type="CDD" id="cd06558">
    <property type="entry name" value="crotonase-like"/>
    <property type="match status" value="1"/>
</dbReference>
<organism evidence="4 5">
    <name type="scientific">Cymbomonas tetramitiformis</name>
    <dbReference type="NCBI Taxonomy" id="36881"/>
    <lineage>
        <taxon>Eukaryota</taxon>
        <taxon>Viridiplantae</taxon>
        <taxon>Chlorophyta</taxon>
        <taxon>Pyramimonadophyceae</taxon>
        <taxon>Pyramimonadales</taxon>
        <taxon>Pyramimonadaceae</taxon>
        <taxon>Cymbomonas</taxon>
    </lineage>
</organism>
<comment type="function">
    <text evidence="2">Hydrolyzes 3-hydroxyisobutyryl-CoA (HIBYL-CoA), a saline catabolite. Has high activity toward isobutyryl-CoA. Could be an isobutyryl-CoA dehydrogenase that functions in valine catabolism.</text>
</comment>
<dbReference type="PANTHER" id="PTHR43176">
    <property type="entry name" value="3-HYDROXYISOBUTYRYL-COA HYDROLASE-RELATED"/>
    <property type="match status" value="1"/>
</dbReference>
<evidence type="ECO:0000313" key="5">
    <source>
        <dbReference type="Proteomes" id="UP001190700"/>
    </source>
</evidence>